<evidence type="ECO:0000313" key="2">
    <source>
        <dbReference type="EMBL" id="MBM7713460.1"/>
    </source>
</evidence>
<keyword evidence="3" id="KW-1185">Reference proteome</keyword>
<reference evidence="2 3" key="1">
    <citation type="submission" date="2021-01" db="EMBL/GenBank/DDBJ databases">
        <title>Genomic Encyclopedia of Type Strains, Phase IV (KMG-IV): sequencing the most valuable type-strain genomes for metagenomic binning, comparative biology and taxonomic classification.</title>
        <authorList>
            <person name="Goeker M."/>
        </authorList>
    </citation>
    <scope>NUCLEOTIDE SEQUENCE [LARGE SCALE GENOMIC DNA]</scope>
    <source>
        <strain evidence="2 3">DSM 105453</strain>
    </source>
</reference>
<feature type="transmembrane region" description="Helical" evidence="1">
    <location>
        <begin position="44"/>
        <end position="62"/>
    </location>
</feature>
<name>A0ABS2R263_9BACI</name>
<sequence length="77" mass="9272">MNKQRGSKIDFSSNDIKKLFSRLLYPASKKKPLKIEHDTFKSKTIHWMMFTVVYPFFINIVQRYRYDLTNVLTPVWA</sequence>
<keyword evidence="1" id="KW-0472">Membrane</keyword>
<accession>A0ABS2R263</accession>
<keyword evidence="1" id="KW-0812">Transmembrane</keyword>
<proteinExistence type="predicted"/>
<dbReference type="Proteomes" id="UP000823485">
    <property type="component" value="Unassembled WGS sequence"/>
</dbReference>
<dbReference type="EMBL" id="JAFBFH010000002">
    <property type="protein sequence ID" value="MBM7713460.1"/>
    <property type="molecule type" value="Genomic_DNA"/>
</dbReference>
<protein>
    <submittedName>
        <fullName evidence="2">Uncharacterized protein</fullName>
    </submittedName>
</protein>
<evidence type="ECO:0000313" key="3">
    <source>
        <dbReference type="Proteomes" id="UP000823485"/>
    </source>
</evidence>
<organism evidence="2 3">
    <name type="scientific">Siminovitchia thermophila</name>
    <dbReference type="NCBI Taxonomy" id="1245522"/>
    <lineage>
        <taxon>Bacteria</taxon>
        <taxon>Bacillati</taxon>
        <taxon>Bacillota</taxon>
        <taxon>Bacilli</taxon>
        <taxon>Bacillales</taxon>
        <taxon>Bacillaceae</taxon>
        <taxon>Siminovitchia</taxon>
    </lineage>
</organism>
<gene>
    <name evidence="2" type="ORF">JOC94_000428</name>
</gene>
<comment type="caution">
    <text evidence="2">The sequence shown here is derived from an EMBL/GenBank/DDBJ whole genome shotgun (WGS) entry which is preliminary data.</text>
</comment>
<keyword evidence="1" id="KW-1133">Transmembrane helix</keyword>
<evidence type="ECO:0000256" key="1">
    <source>
        <dbReference type="SAM" id="Phobius"/>
    </source>
</evidence>